<comment type="caution">
    <text evidence="1">The sequence shown here is derived from an EMBL/GenBank/DDBJ whole genome shotgun (WGS) entry which is preliminary data.</text>
</comment>
<keyword evidence="2" id="KW-1185">Reference proteome</keyword>
<dbReference type="EMBL" id="VCLB01000007">
    <property type="protein sequence ID" value="TNB47171.1"/>
    <property type="molecule type" value="Genomic_DNA"/>
</dbReference>
<reference evidence="1 2" key="1">
    <citation type="submission" date="2019-06" db="EMBL/GenBank/DDBJ databases">
        <title>Martelella lutilitoris sp. nov., isolated from a tidal mudflat.</title>
        <authorList>
            <person name="Kim Y.-J."/>
        </authorList>
    </citation>
    <scope>NUCLEOTIDE SEQUENCE [LARGE SCALE GENOMIC DNA]</scope>
    <source>
        <strain evidence="1 2">GH2-6</strain>
    </source>
</reference>
<proteinExistence type="predicted"/>
<gene>
    <name evidence="1" type="ORF">FF124_13420</name>
</gene>
<dbReference type="RefSeq" id="WP_138749004.1">
    <property type="nucleotide sequence ID" value="NZ_VCLB01000007.1"/>
</dbReference>
<organism evidence="1 2">
    <name type="scientific">Martelella lutilitoris</name>
    <dbReference type="NCBI Taxonomy" id="2583532"/>
    <lineage>
        <taxon>Bacteria</taxon>
        <taxon>Pseudomonadati</taxon>
        <taxon>Pseudomonadota</taxon>
        <taxon>Alphaproteobacteria</taxon>
        <taxon>Hyphomicrobiales</taxon>
        <taxon>Aurantimonadaceae</taxon>
        <taxon>Martelella</taxon>
    </lineage>
</organism>
<accession>A0A5C4JPN6</accession>
<dbReference type="AlphaFoldDB" id="A0A5C4JPN6"/>
<protein>
    <submittedName>
        <fullName evidence="1">Uncharacterized protein</fullName>
    </submittedName>
</protein>
<evidence type="ECO:0000313" key="1">
    <source>
        <dbReference type="EMBL" id="TNB47171.1"/>
    </source>
</evidence>
<name>A0A5C4JPN6_9HYPH</name>
<sequence>MDVVIRDRQIVEAEALGKANDLPDRIVGRIGAVAGMQVPIPFSQTPFPSNPELFNATTAVPSSSPVARSHPNRFASVSTAMIAAVRSGFPSRTADTAKRPVDDSARRFGPARRIGAAATGTGVRLDIRAAGPQYPHTETGRNLARLICAKILL</sequence>
<dbReference type="Proteomes" id="UP000307874">
    <property type="component" value="Unassembled WGS sequence"/>
</dbReference>
<evidence type="ECO:0000313" key="2">
    <source>
        <dbReference type="Proteomes" id="UP000307874"/>
    </source>
</evidence>